<dbReference type="Proteomes" id="UP000190328">
    <property type="component" value="Unassembled WGS sequence"/>
</dbReference>
<protein>
    <submittedName>
        <fullName evidence="2">Mga helix-turn-helix domain-containing protein</fullName>
    </submittedName>
</protein>
<accession>A0A1T4L5M3</accession>
<reference evidence="3" key="1">
    <citation type="submission" date="2017-02" db="EMBL/GenBank/DDBJ databases">
        <authorList>
            <person name="Varghese N."/>
            <person name="Submissions S."/>
        </authorList>
    </citation>
    <scope>NUCLEOTIDE SEQUENCE [LARGE SCALE GENOMIC DNA]</scope>
    <source>
        <strain evidence="3">ATCC BAA-1030</strain>
    </source>
</reference>
<organism evidence="2 3">
    <name type="scientific">Pilibacter termitis</name>
    <dbReference type="NCBI Taxonomy" id="263852"/>
    <lineage>
        <taxon>Bacteria</taxon>
        <taxon>Bacillati</taxon>
        <taxon>Bacillota</taxon>
        <taxon>Bacilli</taxon>
        <taxon>Lactobacillales</taxon>
        <taxon>Enterococcaceae</taxon>
        <taxon>Pilibacter</taxon>
    </lineage>
</organism>
<evidence type="ECO:0000259" key="1">
    <source>
        <dbReference type="Pfam" id="PF05043"/>
    </source>
</evidence>
<evidence type="ECO:0000313" key="3">
    <source>
        <dbReference type="Proteomes" id="UP000190328"/>
    </source>
</evidence>
<keyword evidence="3" id="KW-1185">Reference proteome</keyword>
<gene>
    <name evidence="2" type="ORF">SAMN02745116_00556</name>
</gene>
<feature type="domain" description="Mga helix-turn-helix" evidence="1">
    <location>
        <begin position="93"/>
        <end position="187"/>
    </location>
</feature>
<dbReference type="InterPro" id="IPR007737">
    <property type="entry name" value="Mga_HTH"/>
</dbReference>
<dbReference type="STRING" id="263852.SAMN02745116_00556"/>
<name>A0A1T4L5M3_9ENTE</name>
<dbReference type="Pfam" id="PF05043">
    <property type="entry name" value="Mga"/>
    <property type="match status" value="1"/>
</dbReference>
<evidence type="ECO:0000313" key="2">
    <source>
        <dbReference type="EMBL" id="SJZ50025.1"/>
    </source>
</evidence>
<proteinExistence type="predicted"/>
<dbReference type="EMBL" id="FUXI01000004">
    <property type="protein sequence ID" value="SJZ50025.1"/>
    <property type="molecule type" value="Genomic_DNA"/>
</dbReference>
<sequence length="538" mass="64407">MLDLLEEKEKIKLSMCYAIQIFGKEEMDVDFFMTHLNYLLAHSQIKVKSKKSILRYMNELVEDITKSHLNSSIPLRFDDNRLYININKPILMTHLIVYYLHNSLKYLILFHSFVGRANNAQAMLEEIETDDFSYLPQEIYIETTEVTLRNKLKALNKILALHGFQLDNSYHFVGREINVRMFFYELYFFFMNGVLQSKSYLDTKFGEFIHQTLQEGRDLLEKITVCEQPTENERMGFAIIYGISVLRAMQNYTLSECEIYSSFSKEEFQDKQIQEMFITIKKDFLKRGFSVEVAESESRFLLAYLYTELPRFHLDGKKLFKDIFQMKVNNLWGEFLDFFEQYFDKPFQVQHSILLKEDFKRNFTRFLFFENLGLQRLIAVNYFEDSYRFMTRVLEEFSKRIFQILYPKREESYQKPYVSCYFIYLNYAYCYRILTNIENGEHLFPYFPKVNAVIDFAGTQEKGRYVHLILEKRYGLNLNLQEHTTEETDIVISNILTNDFENTNISTYLWSAFFTDEMIEILAKRIDAIQNEKRRGAN</sequence>
<dbReference type="AlphaFoldDB" id="A0A1T4L5M3"/>